<keyword evidence="1" id="KW-1133">Transmembrane helix</keyword>
<feature type="transmembrane region" description="Helical" evidence="1">
    <location>
        <begin position="130"/>
        <end position="150"/>
    </location>
</feature>
<feature type="transmembrane region" description="Helical" evidence="1">
    <location>
        <begin position="99"/>
        <end position="118"/>
    </location>
</feature>
<keyword evidence="1" id="KW-0472">Membrane</keyword>
<evidence type="ECO:0000313" key="3">
    <source>
        <dbReference type="Proteomes" id="UP001622594"/>
    </source>
</evidence>
<evidence type="ECO:0000256" key="1">
    <source>
        <dbReference type="SAM" id="Phobius"/>
    </source>
</evidence>
<keyword evidence="1" id="KW-0812">Transmembrane</keyword>
<protein>
    <recommendedName>
        <fullName evidence="4">ABC transporter</fullName>
    </recommendedName>
</protein>
<keyword evidence="3" id="KW-1185">Reference proteome</keyword>
<proteinExistence type="predicted"/>
<feature type="transmembrane region" description="Helical" evidence="1">
    <location>
        <begin position="58"/>
        <end position="79"/>
    </location>
</feature>
<name>A0ABZ1L6X8_9ACTN</name>
<feature type="transmembrane region" description="Helical" evidence="1">
    <location>
        <begin position="24"/>
        <end position="46"/>
    </location>
</feature>
<evidence type="ECO:0008006" key="4">
    <source>
        <dbReference type="Google" id="ProtNLM"/>
    </source>
</evidence>
<dbReference type="EMBL" id="CP108188">
    <property type="protein sequence ID" value="WTR70229.1"/>
    <property type="molecule type" value="Genomic_DNA"/>
</dbReference>
<reference evidence="2 3" key="1">
    <citation type="submission" date="2022-10" db="EMBL/GenBank/DDBJ databases">
        <title>The complete genomes of actinobacterial strains from the NBC collection.</title>
        <authorList>
            <person name="Joergensen T.S."/>
            <person name="Alvarez Arevalo M."/>
            <person name="Sterndorff E.B."/>
            <person name="Faurdal D."/>
            <person name="Vuksanovic O."/>
            <person name="Mourched A.-S."/>
            <person name="Charusanti P."/>
            <person name="Shaw S."/>
            <person name="Blin K."/>
            <person name="Weber T."/>
        </authorList>
    </citation>
    <scope>NUCLEOTIDE SEQUENCE [LARGE SCALE GENOMIC DNA]</scope>
    <source>
        <strain evidence="2 3">NBC_00123</strain>
    </source>
</reference>
<sequence>MRPFPVEPGLRRTGPLRLYLRSRALPGALAALVCTAAFGAWAARWLVSLPDFDHTARLPVVVFGPLLAAAAIGTGLYAPCDELDRTAVRAWWPRRLVHLLAPTALAAVLFALAVPGHTEAFGPPAAVRNMLGLTGVTAGAAALVGARLSWLPPAFFVGTVYLAAPSRPGGAAQWWAWVMQPGPQTGAWTVSLGAFAAGSGLYAWRGARRTAAES</sequence>
<feature type="transmembrane region" description="Helical" evidence="1">
    <location>
        <begin position="185"/>
        <end position="204"/>
    </location>
</feature>
<accession>A0ABZ1L6X8</accession>
<dbReference type="Proteomes" id="UP001622594">
    <property type="component" value="Chromosome"/>
</dbReference>
<dbReference type="RefSeq" id="WP_406334526.1">
    <property type="nucleotide sequence ID" value="NZ_CP108188.1"/>
</dbReference>
<evidence type="ECO:0000313" key="2">
    <source>
        <dbReference type="EMBL" id="WTR70229.1"/>
    </source>
</evidence>
<gene>
    <name evidence="2" type="ORF">OG814_13580</name>
</gene>
<organism evidence="2 3">
    <name type="scientific">Streptomyces zaomyceticus</name>
    <dbReference type="NCBI Taxonomy" id="68286"/>
    <lineage>
        <taxon>Bacteria</taxon>
        <taxon>Bacillati</taxon>
        <taxon>Actinomycetota</taxon>
        <taxon>Actinomycetes</taxon>
        <taxon>Kitasatosporales</taxon>
        <taxon>Streptomycetaceae</taxon>
        <taxon>Streptomyces</taxon>
    </lineage>
</organism>